<sequence>MCKTNIRKNQQRERKHAASVAQARVFTIDDIELKKVENFKYLGRQISSRDSDFPALFLNLSKARKRLARISRLLAREGASPEVGGKFYVAAILSVLLYGSESWVWSVRMLNTVRGFHHRAARTLAGKRPRRRQDGIYVYCPADEAMQICGLLPVQVYIARRRKHALTYVEKRPIYELCKTTPRSAGTPSGTQFWWEQDLSHWIELQKDECPGARVIQDDRV</sequence>
<keyword evidence="2" id="KW-1185">Reference proteome</keyword>
<name>A0A1E7FTK2_9STRA</name>
<organism evidence="1 2">
    <name type="scientific">Fragilariopsis cylindrus CCMP1102</name>
    <dbReference type="NCBI Taxonomy" id="635003"/>
    <lineage>
        <taxon>Eukaryota</taxon>
        <taxon>Sar</taxon>
        <taxon>Stramenopiles</taxon>
        <taxon>Ochrophyta</taxon>
        <taxon>Bacillariophyta</taxon>
        <taxon>Bacillariophyceae</taxon>
        <taxon>Bacillariophycidae</taxon>
        <taxon>Bacillariales</taxon>
        <taxon>Bacillariaceae</taxon>
        <taxon>Fragilariopsis</taxon>
    </lineage>
</organism>
<dbReference type="KEGG" id="fcy:FRACYDRAFT_235128"/>
<evidence type="ECO:0000313" key="1">
    <source>
        <dbReference type="EMBL" id="OEU21501.1"/>
    </source>
</evidence>
<dbReference type="AlphaFoldDB" id="A0A1E7FTK2"/>
<evidence type="ECO:0000313" key="2">
    <source>
        <dbReference type="Proteomes" id="UP000095751"/>
    </source>
</evidence>
<accession>A0A1E7FTK2</accession>
<proteinExistence type="predicted"/>
<dbReference type="InParanoid" id="A0A1E7FTK2"/>
<protein>
    <submittedName>
        <fullName evidence="1">Uncharacterized protein</fullName>
    </submittedName>
</protein>
<reference evidence="1 2" key="1">
    <citation type="submission" date="2016-09" db="EMBL/GenBank/DDBJ databases">
        <title>Extensive genetic diversity and differential bi-allelic expression allows diatom success in the polar Southern Ocean.</title>
        <authorList>
            <consortium name="DOE Joint Genome Institute"/>
            <person name="Mock T."/>
            <person name="Otillar R.P."/>
            <person name="Strauss J."/>
            <person name="Dupont C."/>
            <person name="Frickenhaus S."/>
            <person name="Maumus F."/>
            <person name="Mcmullan M."/>
            <person name="Sanges R."/>
            <person name="Schmutz J."/>
            <person name="Toseland A."/>
            <person name="Valas R."/>
            <person name="Veluchamy A."/>
            <person name="Ward B.J."/>
            <person name="Allen A."/>
            <person name="Barry K."/>
            <person name="Falciatore A."/>
            <person name="Ferrante M."/>
            <person name="Fortunato A.E."/>
            <person name="Gloeckner G."/>
            <person name="Gruber A."/>
            <person name="Hipkin R."/>
            <person name="Janech M."/>
            <person name="Kroth P."/>
            <person name="Leese F."/>
            <person name="Lindquist E."/>
            <person name="Lyon B.R."/>
            <person name="Martin J."/>
            <person name="Mayer C."/>
            <person name="Parker M."/>
            <person name="Quesneville H."/>
            <person name="Raymond J."/>
            <person name="Uhlig C."/>
            <person name="Valentin K.U."/>
            <person name="Worden A.Z."/>
            <person name="Armbrust E.V."/>
            <person name="Bowler C."/>
            <person name="Green B."/>
            <person name="Moulton V."/>
            <person name="Van Oosterhout C."/>
            <person name="Grigoriev I."/>
        </authorList>
    </citation>
    <scope>NUCLEOTIDE SEQUENCE [LARGE SCALE GENOMIC DNA]</scope>
    <source>
        <strain evidence="1 2">CCMP1102</strain>
    </source>
</reference>
<dbReference type="OrthoDB" id="410404at2759"/>
<dbReference type="EMBL" id="KV784354">
    <property type="protein sequence ID" value="OEU21501.1"/>
    <property type="molecule type" value="Genomic_DNA"/>
</dbReference>
<gene>
    <name evidence="1" type="ORF">FRACYDRAFT_235128</name>
</gene>
<dbReference type="Proteomes" id="UP000095751">
    <property type="component" value="Unassembled WGS sequence"/>
</dbReference>